<dbReference type="OrthoDB" id="6418899at2759"/>
<evidence type="ECO:0000256" key="1">
    <source>
        <dbReference type="SAM" id="MobiDB-lite"/>
    </source>
</evidence>
<sequence>MLSPFFHSREAPSSVAGQIRNTPPPLAVKDLVSPQSMRLRDITFMMDRGNICSQLSLPQIRPPPQQATRYGRQAGTRHKLRFCSKPVEWTLFISNVSWSIQIQLLTDHNHEKKSITNSKFFPLPLNF</sequence>
<accession>A0A8X6YR93</accession>
<evidence type="ECO:0000313" key="3">
    <source>
        <dbReference type="Proteomes" id="UP000886998"/>
    </source>
</evidence>
<feature type="region of interest" description="Disordered" evidence="1">
    <location>
        <begin position="1"/>
        <end position="20"/>
    </location>
</feature>
<comment type="caution">
    <text evidence="2">The sequence shown here is derived from an EMBL/GenBank/DDBJ whole genome shotgun (WGS) entry which is preliminary data.</text>
</comment>
<name>A0A8X6YR93_9ARAC</name>
<proteinExistence type="predicted"/>
<keyword evidence="3" id="KW-1185">Reference proteome</keyword>
<dbReference type="EMBL" id="BMAV01022008">
    <property type="protein sequence ID" value="GFY76527.1"/>
    <property type="molecule type" value="Genomic_DNA"/>
</dbReference>
<reference evidence="2" key="1">
    <citation type="submission" date="2020-08" db="EMBL/GenBank/DDBJ databases">
        <title>Multicomponent nature underlies the extraordinary mechanical properties of spider dragline silk.</title>
        <authorList>
            <person name="Kono N."/>
            <person name="Nakamura H."/>
            <person name="Mori M."/>
            <person name="Yoshida Y."/>
            <person name="Ohtoshi R."/>
            <person name="Malay A.D."/>
            <person name="Moran D.A.P."/>
            <person name="Tomita M."/>
            <person name="Numata K."/>
            <person name="Arakawa K."/>
        </authorList>
    </citation>
    <scope>NUCLEOTIDE SEQUENCE</scope>
</reference>
<dbReference type="AlphaFoldDB" id="A0A8X6YR93"/>
<organism evidence="2 3">
    <name type="scientific">Trichonephila inaurata madagascariensis</name>
    <dbReference type="NCBI Taxonomy" id="2747483"/>
    <lineage>
        <taxon>Eukaryota</taxon>
        <taxon>Metazoa</taxon>
        <taxon>Ecdysozoa</taxon>
        <taxon>Arthropoda</taxon>
        <taxon>Chelicerata</taxon>
        <taxon>Arachnida</taxon>
        <taxon>Araneae</taxon>
        <taxon>Araneomorphae</taxon>
        <taxon>Entelegynae</taxon>
        <taxon>Araneoidea</taxon>
        <taxon>Nephilidae</taxon>
        <taxon>Trichonephila</taxon>
        <taxon>Trichonephila inaurata</taxon>
    </lineage>
</organism>
<gene>
    <name evidence="2" type="ORF">TNIN_251631</name>
</gene>
<dbReference type="Proteomes" id="UP000886998">
    <property type="component" value="Unassembled WGS sequence"/>
</dbReference>
<protein>
    <submittedName>
        <fullName evidence="2">Uncharacterized protein</fullName>
    </submittedName>
</protein>
<evidence type="ECO:0000313" key="2">
    <source>
        <dbReference type="EMBL" id="GFY76527.1"/>
    </source>
</evidence>